<protein>
    <recommendedName>
        <fullName evidence="3">DNA-binding protein</fullName>
    </recommendedName>
</protein>
<reference evidence="1" key="1">
    <citation type="submission" date="2022-04" db="EMBL/GenBank/DDBJ databases">
        <title>Whole genome sequence of Sphaerotilus sp. FB-5.</title>
        <authorList>
            <person name="Takeda M."/>
            <person name="Narihara S."/>
            <person name="Akimoto M."/>
            <person name="Akimoto R."/>
            <person name="Nishiyashiki S."/>
            <person name="Murakami T."/>
        </authorList>
    </citation>
    <scope>NUCLEOTIDE SEQUENCE</scope>
    <source>
        <strain evidence="1">FB-5</strain>
    </source>
</reference>
<gene>
    <name evidence="1" type="ORF">CATMQ487_11210</name>
</gene>
<evidence type="ECO:0000313" key="1">
    <source>
        <dbReference type="EMBL" id="BDI04151.1"/>
    </source>
</evidence>
<dbReference type="EMBL" id="AP025730">
    <property type="protein sequence ID" value="BDI04151.1"/>
    <property type="molecule type" value="Genomic_DNA"/>
</dbReference>
<evidence type="ECO:0008006" key="3">
    <source>
        <dbReference type="Google" id="ProtNLM"/>
    </source>
</evidence>
<dbReference type="Proteomes" id="UP001057498">
    <property type="component" value="Chromosome"/>
</dbReference>
<sequence length="178" mass="19989">MPSRPDTVLLPDAGPLITLAYADALDLLLLPGWPVEVVDRVLHEVTRNSTPTSEKLAQWVSDRKLAVLPTRTFQHDQQAQAQSVRPGAPRKSHLGELAIQETMNGFALMEAPRIGVFLFEDHKIARTSFHLPDNCRKVSTRSFLLFLEQKGWLDSAAAIERRAILAGRDFSRLRFPPE</sequence>
<keyword evidence="2" id="KW-1185">Reference proteome</keyword>
<organism evidence="1 2">
    <name type="scientific">Sphaerotilus microaerophilus</name>
    <dbReference type="NCBI Taxonomy" id="2914710"/>
    <lineage>
        <taxon>Bacteria</taxon>
        <taxon>Pseudomonadati</taxon>
        <taxon>Pseudomonadota</taxon>
        <taxon>Betaproteobacteria</taxon>
        <taxon>Burkholderiales</taxon>
        <taxon>Sphaerotilaceae</taxon>
        <taxon>Sphaerotilus</taxon>
    </lineage>
</organism>
<evidence type="ECO:0000313" key="2">
    <source>
        <dbReference type="Proteomes" id="UP001057498"/>
    </source>
</evidence>
<accession>A0ABM7YIM2</accession>
<name>A0ABM7YIM2_9BURK</name>
<proteinExistence type="predicted"/>